<keyword evidence="2" id="KW-1185">Reference proteome</keyword>
<gene>
    <name evidence="1" type="ORF">DPEC_G00048880</name>
</gene>
<evidence type="ECO:0000313" key="2">
    <source>
        <dbReference type="Proteomes" id="UP001157502"/>
    </source>
</evidence>
<evidence type="ECO:0000313" key="1">
    <source>
        <dbReference type="EMBL" id="KAJ8013012.1"/>
    </source>
</evidence>
<accession>A0ACC2HAX5</accession>
<comment type="caution">
    <text evidence="1">The sequence shown here is derived from an EMBL/GenBank/DDBJ whole genome shotgun (WGS) entry which is preliminary data.</text>
</comment>
<name>A0ACC2HAX5_DALPE</name>
<dbReference type="EMBL" id="CM055731">
    <property type="protein sequence ID" value="KAJ8013012.1"/>
    <property type="molecule type" value="Genomic_DNA"/>
</dbReference>
<proteinExistence type="predicted"/>
<reference evidence="1" key="1">
    <citation type="submission" date="2021-05" db="EMBL/GenBank/DDBJ databases">
        <authorList>
            <person name="Pan Q."/>
            <person name="Jouanno E."/>
            <person name="Zahm M."/>
            <person name="Klopp C."/>
            <person name="Cabau C."/>
            <person name="Louis A."/>
            <person name="Berthelot C."/>
            <person name="Parey E."/>
            <person name="Roest Crollius H."/>
            <person name="Montfort J."/>
            <person name="Robinson-Rechavi M."/>
            <person name="Bouchez O."/>
            <person name="Lampietro C."/>
            <person name="Lopez Roques C."/>
            <person name="Donnadieu C."/>
            <person name="Postlethwait J."/>
            <person name="Bobe J."/>
            <person name="Dillon D."/>
            <person name="Chandos A."/>
            <person name="von Hippel F."/>
            <person name="Guiguen Y."/>
        </authorList>
    </citation>
    <scope>NUCLEOTIDE SEQUENCE</scope>
    <source>
        <strain evidence="1">YG-Jan2019</strain>
    </source>
</reference>
<sequence length="286" mass="32022">MAANDYRGYLRNNADIEATQPRYHATHPSEPNYRPLVFGTLAVMGLLQVASSVAILLHLTGNLPEVELSKSPQPIIEFGVSKSDIVSATEEWTIVQEVQIEPIIADAHKAPRKGKQRCKNPEREVLPSAHLPIRVTAFKKEEKVAMIQWNHEQGHLRKMRYRDGRLLVDEPGLYYVYAKTCFRYYVLEPDTVPSVTAPPASDANVSQLIQYVCHEKHTSLPRTSVVLMKTGSTARWNIGPYNMYCAEQNRVVVLASGDGLFVNVSSAWMLDPEPQGTFFGAVKMGN</sequence>
<dbReference type="Proteomes" id="UP001157502">
    <property type="component" value="Chromosome 4"/>
</dbReference>
<organism evidence="1 2">
    <name type="scientific">Dallia pectoralis</name>
    <name type="common">Alaska blackfish</name>
    <dbReference type="NCBI Taxonomy" id="75939"/>
    <lineage>
        <taxon>Eukaryota</taxon>
        <taxon>Metazoa</taxon>
        <taxon>Chordata</taxon>
        <taxon>Craniata</taxon>
        <taxon>Vertebrata</taxon>
        <taxon>Euteleostomi</taxon>
        <taxon>Actinopterygii</taxon>
        <taxon>Neopterygii</taxon>
        <taxon>Teleostei</taxon>
        <taxon>Protacanthopterygii</taxon>
        <taxon>Esociformes</taxon>
        <taxon>Umbridae</taxon>
        <taxon>Dallia</taxon>
    </lineage>
</organism>
<protein>
    <submittedName>
        <fullName evidence="1">Uncharacterized protein</fullName>
    </submittedName>
</protein>